<dbReference type="EMBL" id="JAFBEC010000002">
    <property type="protein sequence ID" value="MBM7631924.1"/>
    <property type="molecule type" value="Genomic_DNA"/>
</dbReference>
<feature type="transmembrane region" description="Helical" evidence="5">
    <location>
        <begin position="150"/>
        <end position="168"/>
    </location>
</feature>
<organism evidence="7 8">
    <name type="scientific">Geomicrobium sediminis</name>
    <dbReference type="NCBI Taxonomy" id="1347788"/>
    <lineage>
        <taxon>Bacteria</taxon>
        <taxon>Bacillati</taxon>
        <taxon>Bacillota</taxon>
        <taxon>Bacilli</taxon>
        <taxon>Bacillales</taxon>
        <taxon>Geomicrobium</taxon>
    </lineage>
</organism>
<evidence type="ECO:0000256" key="3">
    <source>
        <dbReference type="ARBA" id="ARBA00022989"/>
    </source>
</evidence>
<evidence type="ECO:0000313" key="8">
    <source>
        <dbReference type="Proteomes" id="UP000741863"/>
    </source>
</evidence>
<dbReference type="RefSeq" id="WP_204695947.1">
    <property type="nucleotide sequence ID" value="NZ_JAFBEC010000002.1"/>
</dbReference>
<dbReference type="PANTHER" id="PTHR43077">
    <property type="entry name" value="TRANSPORT PERMEASE YVFS-RELATED"/>
    <property type="match status" value="1"/>
</dbReference>
<gene>
    <name evidence="7" type="ORF">JOD17_001016</name>
</gene>
<comment type="caution">
    <text evidence="7">The sequence shown here is derived from an EMBL/GenBank/DDBJ whole genome shotgun (WGS) entry which is preliminary data.</text>
</comment>
<protein>
    <submittedName>
        <fullName evidence="7">ABC-2 type transport system permease protein</fullName>
    </submittedName>
</protein>
<evidence type="ECO:0000259" key="6">
    <source>
        <dbReference type="Pfam" id="PF12698"/>
    </source>
</evidence>
<reference evidence="7 8" key="1">
    <citation type="submission" date="2021-01" db="EMBL/GenBank/DDBJ databases">
        <title>Genomic Encyclopedia of Type Strains, Phase IV (KMG-IV): sequencing the most valuable type-strain genomes for metagenomic binning, comparative biology and taxonomic classification.</title>
        <authorList>
            <person name="Goeker M."/>
        </authorList>
    </citation>
    <scope>NUCLEOTIDE SEQUENCE [LARGE SCALE GENOMIC DNA]</scope>
    <source>
        <strain evidence="7 8">DSM 25540</strain>
    </source>
</reference>
<evidence type="ECO:0000256" key="2">
    <source>
        <dbReference type="ARBA" id="ARBA00022692"/>
    </source>
</evidence>
<feature type="transmembrane region" description="Helical" evidence="5">
    <location>
        <begin position="205"/>
        <end position="225"/>
    </location>
</feature>
<dbReference type="InterPro" id="IPR051328">
    <property type="entry name" value="T7SS_ABC-Transporter"/>
</dbReference>
<keyword evidence="2 5" id="KW-0812">Transmembrane</keyword>
<evidence type="ECO:0000256" key="1">
    <source>
        <dbReference type="ARBA" id="ARBA00004141"/>
    </source>
</evidence>
<keyword evidence="4 5" id="KW-0472">Membrane</keyword>
<evidence type="ECO:0000256" key="5">
    <source>
        <dbReference type="SAM" id="Phobius"/>
    </source>
</evidence>
<dbReference type="InterPro" id="IPR000412">
    <property type="entry name" value="ABC_2_transport"/>
</dbReference>
<proteinExistence type="predicted"/>
<keyword evidence="3 5" id="KW-1133">Transmembrane helix</keyword>
<feature type="domain" description="ABC-2 type transporter transmembrane" evidence="6">
    <location>
        <begin position="49"/>
        <end position="224"/>
    </location>
</feature>
<dbReference type="Pfam" id="PF12698">
    <property type="entry name" value="ABC2_membrane_3"/>
    <property type="match status" value="1"/>
</dbReference>
<name>A0ABS2P939_9BACL</name>
<dbReference type="PANTHER" id="PTHR43077:SF10">
    <property type="entry name" value="TRANSPORT PERMEASE PROTEIN"/>
    <property type="match status" value="1"/>
</dbReference>
<feature type="transmembrane region" description="Helical" evidence="5">
    <location>
        <begin position="122"/>
        <end position="143"/>
    </location>
</feature>
<dbReference type="Proteomes" id="UP000741863">
    <property type="component" value="Unassembled WGS sequence"/>
</dbReference>
<evidence type="ECO:0000313" key="7">
    <source>
        <dbReference type="EMBL" id="MBM7631924.1"/>
    </source>
</evidence>
<keyword evidence="8" id="KW-1185">Reference proteome</keyword>
<evidence type="ECO:0000256" key="4">
    <source>
        <dbReference type="ARBA" id="ARBA00023136"/>
    </source>
</evidence>
<feature type="transmembrane region" description="Helical" evidence="5">
    <location>
        <begin position="85"/>
        <end position="110"/>
    </location>
</feature>
<comment type="subcellular location">
    <subcellularLocation>
        <location evidence="1">Membrane</location>
        <topology evidence="1">Multi-pass membrane protein</topology>
    </subcellularLocation>
</comment>
<dbReference type="InterPro" id="IPR013525">
    <property type="entry name" value="ABC2_TM"/>
</dbReference>
<dbReference type="PIRSF" id="PIRSF006648">
    <property type="entry name" value="DrrB"/>
    <property type="match status" value="1"/>
</dbReference>
<sequence length="229" mass="26135">MTIFIFALKRILRDKTNVLFLTLFPIAAIFLPLAQEGWPLLPLGYQYFGVLLLFVSIRLTGIMIEDRQKGVVKRLAAAPISHFNYLWQNLLAFSVIMVIQTVIVIIGGHVYGHELYGPWNLAILYIVFTFTSISISLAWNSLYRSKESSFLIFMAVIVLMALLGGILFPMEMMPEAFQRIAVIFPTYWLSEGIEWIVLGEDRGDFLFINGVLLLYALFFLIIGSIRRIS</sequence>
<accession>A0ABS2P939</accession>
<feature type="transmembrane region" description="Helical" evidence="5">
    <location>
        <begin position="44"/>
        <end position="64"/>
    </location>
</feature>